<sequence>MPIVRNSFIQMSKLPNVKGRISYISSKARQENLYAVYETTDRKFWTELARCNQEEFKKSGTEGTCIEARELIIALPESFVDYEPDKLLKLFTEHFKQKYGVECIAALHHNKRKTNYHIHLIFSERKLLDEPMEKIATRNMFYDETGKHVRTKKEILDEAGQFRCGCRIIPKGEVYERNIFTIKDSRFKCDSFLDEAKRSYTDLINIYVRDDEEKLKVFDKNGVYLPMKKVGKNNPKAEQIEADNRVRTMWNQTVDRALVSGVPEKQILEVKQSEIARKAKASIQKSGRNPALFKSLIMTAIYALELLISKVLKMALEKADKVTEAFAKSEPEQTKVQTVNEPVMAKSEPIPEMPKKSELASKYPRLADIYNKLEKQNEAIYQREQQLVSLEKEIAGTKGIFKGKQRKELQEQTEQLKMQIASMKQYLSSIVQAYGYKNVKEFLAEYRASKAKYSDYQSAVTRWEQKTGNKAESGSFRARLQQKQMEVKERENNRQSHYYRNDRGGR</sequence>
<name>A0A6L5YL29_9FIRM</name>
<evidence type="ECO:0000259" key="5">
    <source>
        <dbReference type="Pfam" id="PF03389"/>
    </source>
</evidence>
<feature type="domain" description="MobA/MobL protein" evidence="5">
    <location>
        <begin position="66"/>
        <end position="217"/>
    </location>
</feature>
<accession>A0A6L5YL29</accession>
<dbReference type="Proteomes" id="UP000476055">
    <property type="component" value="Unassembled WGS sequence"/>
</dbReference>
<comment type="caution">
    <text evidence="6">The sequence shown here is derived from an EMBL/GenBank/DDBJ whole genome shotgun (WGS) entry which is preliminary data.</text>
</comment>
<reference evidence="6 7" key="1">
    <citation type="submission" date="2019-08" db="EMBL/GenBank/DDBJ databases">
        <title>In-depth cultivation of the pig gut microbiome towards novel bacterial diversity and tailored functional studies.</title>
        <authorList>
            <person name="Wylensek D."/>
            <person name="Hitch T.C.A."/>
            <person name="Clavel T."/>
        </authorList>
    </citation>
    <scope>NUCLEOTIDE SEQUENCE [LARGE SCALE GENOMIC DNA]</scope>
    <source>
        <strain evidence="6 7">WCA3-601-WT-6H</strain>
    </source>
</reference>
<protein>
    <submittedName>
        <fullName evidence="6">MobA/MobL family protein</fullName>
    </submittedName>
</protein>
<comment type="similarity">
    <text evidence="1">Belongs to the MobA/MobL family.</text>
</comment>
<feature type="region of interest" description="Disordered" evidence="4">
    <location>
        <begin position="465"/>
        <end position="506"/>
    </location>
</feature>
<dbReference type="Pfam" id="PF03389">
    <property type="entry name" value="MobA_MobL"/>
    <property type="match status" value="1"/>
</dbReference>
<evidence type="ECO:0000313" key="6">
    <source>
        <dbReference type="EMBL" id="MST58650.1"/>
    </source>
</evidence>
<feature type="coiled-coil region" evidence="3">
    <location>
        <begin position="373"/>
        <end position="426"/>
    </location>
</feature>
<dbReference type="EMBL" id="VUMU01000013">
    <property type="protein sequence ID" value="MST58650.1"/>
    <property type="molecule type" value="Genomic_DNA"/>
</dbReference>
<evidence type="ECO:0000256" key="2">
    <source>
        <dbReference type="ARBA" id="ARBA00022971"/>
    </source>
</evidence>
<dbReference type="Gene3D" id="3.30.930.30">
    <property type="match status" value="1"/>
</dbReference>
<proteinExistence type="inferred from homology"/>
<feature type="compositionally biased region" description="Basic and acidic residues" evidence="4">
    <location>
        <begin position="485"/>
        <end position="506"/>
    </location>
</feature>
<evidence type="ECO:0000256" key="1">
    <source>
        <dbReference type="ARBA" id="ARBA00010873"/>
    </source>
</evidence>
<evidence type="ECO:0000256" key="3">
    <source>
        <dbReference type="SAM" id="Coils"/>
    </source>
</evidence>
<evidence type="ECO:0000313" key="7">
    <source>
        <dbReference type="Proteomes" id="UP000476055"/>
    </source>
</evidence>
<keyword evidence="7" id="KW-1185">Reference proteome</keyword>
<dbReference type="InterPro" id="IPR005053">
    <property type="entry name" value="MobA_MobL"/>
</dbReference>
<keyword evidence="2" id="KW-0184">Conjugation</keyword>
<evidence type="ECO:0000256" key="4">
    <source>
        <dbReference type="SAM" id="MobiDB-lite"/>
    </source>
</evidence>
<organism evidence="6 7">
    <name type="scientific">Waltera intestinalis</name>
    <dbReference type="NCBI Taxonomy" id="2606635"/>
    <lineage>
        <taxon>Bacteria</taxon>
        <taxon>Bacillati</taxon>
        <taxon>Bacillota</taxon>
        <taxon>Clostridia</taxon>
        <taxon>Lachnospirales</taxon>
        <taxon>Lachnospiraceae</taxon>
        <taxon>Waltera</taxon>
    </lineage>
</organism>
<dbReference type="AlphaFoldDB" id="A0A6L5YL29"/>
<keyword evidence="3" id="KW-0175">Coiled coil</keyword>
<gene>
    <name evidence="6" type="ORF">FYJ59_10460</name>
</gene>